<dbReference type="AlphaFoldDB" id="A0A7S8IEX8"/>
<keyword evidence="1" id="KW-0472">Membrane</keyword>
<feature type="transmembrane region" description="Helical" evidence="1">
    <location>
        <begin position="52"/>
        <end position="70"/>
    </location>
</feature>
<dbReference type="KEGG" id="pmet:G4Y79_21960"/>
<dbReference type="Proteomes" id="UP000594468">
    <property type="component" value="Chromosome"/>
</dbReference>
<gene>
    <name evidence="2" type="ORF">G4Y79_21960</name>
</gene>
<dbReference type="EMBL" id="CP062983">
    <property type="protein sequence ID" value="QPC82318.1"/>
    <property type="molecule type" value="Genomic_DNA"/>
</dbReference>
<proteinExistence type="predicted"/>
<protein>
    <submittedName>
        <fullName evidence="2">DUF983 domain-containing protein</fullName>
    </submittedName>
</protein>
<dbReference type="Pfam" id="PF06170">
    <property type="entry name" value="DUF983"/>
    <property type="match status" value="1"/>
</dbReference>
<reference evidence="2 3" key="1">
    <citation type="submission" date="2020-02" db="EMBL/GenBank/DDBJ databases">
        <authorList>
            <person name="Zheng R.K."/>
            <person name="Sun C.M."/>
        </authorList>
    </citation>
    <scope>NUCLEOTIDE SEQUENCE [LARGE SCALE GENOMIC DNA]</scope>
    <source>
        <strain evidence="3">rifampicinis</strain>
    </source>
</reference>
<evidence type="ECO:0000313" key="2">
    <source>
        <dbReference type="EMBL" id="QPC82318.1"/>
    </source>
</evidence>
<feature type="transmembrane region" description="Helical" evidence="1">
    <location>
        <begin position="76"/>
        <end position="97"/>
    </location>
</feature>
<evidence type="ECO:0000313" key="3">
    <source>
        <dbReference type="Proteomes" id="UP000594468"/>
    </source>
</evidence>
<evidence type="ECO:0000256" key="1">
    <source>
        <dbReference type="SAM" id="Phobius"/>
    </source>
</evidence>
<keyword evidence="1" id="KW-0812">Transmembrane</keyword>
<keyword evidence="3" id="KW-1185">Reference proteome</keyword>
<dbReference type="InterPro" id="IPR009325">
    <property type="entry name" value="DUF983"/>
</dbReference>
<accession>A0A7S8IEX8</accession>
<dbReference type="RefSeq" id="WP_195170387.1">
    <property type="nucleotide sequence ID" value="NZ_CP062983.1"/>
</dbReference>
<keyword evidence="1" id="KW-1133">Transmembrane helix</keyword>
<organism evidence="2 3">
    <name type="scientific">Phototrophicus methaneseepsis</name>
    <dbReference type="NCBI Taxonomy" id="2710758"/>
    <lineage>
        <taxon>Bacteria</taxon>
        <taxon>Bacillati</taxon>
        <taxon>Chloroflexota</taxon>
        <taxon>Candidatus Thermofontia</taxon>
        <taxon>Phototrophicales</taxon>
        <taxon>Phototrophicaceae</taxon>
        <taxon>Phototrophicus</taxon>
    </lineage>
</organism>
<sequence length="121" mass="13597">MMWRTLWAGFRLRCPNCKQGHISRGIFSVQQQCEVCGVYFERKSGESAGASIIWISILPFLALMLFFVLHRLWPDASLVILLGVPVGLLLIVGAVFYRNVRGLWIAIVHLTDGLKGDNPQV</sequence>
<name>A0A7S8IEX8_9CHLR</name>